<evidence type="ECO:0000313" key="7">
    <source>
        <dbReference type="Proteomes" id="UP001594351"/>
    </source>
</evidence>
<evidence type="ECO:0000259" key="4">
    <source>
        <dbReference type="Pfam" id="PF01364"/>
    </source>
</evidence>
<proteinExistence type="predicted"/>
<dbReference type="InterPro" id="IPR029030">
    <property type="entry name" value="Caspase-like_dom_sf"/>
</dbReference>
<evidence type="ECO:0000256" key="1">
    <source>
        <dbReference type="ARBA" id="ARBA00022729"/>
    </source>
</evidence>
<feature type="compositionally biased region" description="Polar residues" evidence="2">
    <location>
        <begin position="363"/>
        <end position="372"/>
    </location>
</feature>
<feature type="region of interest" description="Disordered" evidence="2">
    <location>
        <begin position="353"/>
        <end position="373"/>
    </location>
</feature>
<sequence length="995" mass="111064">MRIPEGGQKFVLFFALALPGLFLLNSFSSGGQKDVMNIRHSDVNGITFEITFPEPEIEPVTTDRESFARIRLGDLPFESRVGFPQMPLKVVNIGVPSHGDITFSYELAAKKSMTISMVAPVPTLEREGKLFPVDKMPDLKDFNWVYHPEAAIYKSEQPFPSAAVEIIHDAFLRQQRIISLRLNPVQYRPRSGTITFTRKILVKVTFPEITSVEQKQLDDASFEAIFEQMLMNAEVARSFRKPITPPKENLKTAKRGLHGNRDPINNYKIVLQDKGLYHLTGQDFLDFGLDLGSENPLWFKMYHKGEQIAITVSGEGDGVFDTTDYIEFFGQANTDQYSHDAVYWLTTGDSNSSSRITTRTSNPGSPQTPTTVERTDHFEQNLRWGGTMLEVTMDEDLFFQTYLQTGQAETYYFDLPNLDTGYGGMATVKVVVRGNSRNDYFTDDHKTVITLNNGTPQEFDWDGAIIYPAEFSLDHSELKETDNELVVYAPEPAPGILNNFFVNYFEITFHDTFVSENVPFEFGSEAGDYQFAISNFGENSGQVLDITDATNPVRIGSVWFTGGAGDYTLYFEDQPAGTTTYFCLGQSMLKFPLSVTFDPNSNLTDTSNSAQYLIITHEDFQDQADALADFHSNRGLITKVVTISDVYDEFNFGYVDPQALKDFLIYAYNSWSSPLLTYVVLLGDSTWDHKDYLGYGVQSYLPTSYFVTPSLGVTTNDHWFTRLTGGDDLADIHLGRFPVQTAAQAQAMVDKITSYASQRSTWKDNALFIADNTDAAGCFECATDEIIQQDLPATVNSETIYLSDYGSGTACRSDIISHLNSDTNSAPLVTYFGHGHLIYMASEQIFRVADIAALSNADHLPFFVNMTCYNGYFSYSNPTYECLGEVIVETATNGAIGFLASAGLTYIDNDSDLCDDFFPFLYADSNSRPGWAFTYAKNQAALLPLCPDEVRNTVFLGDPALELAISKPLVPALPVPGMLLLLILMSAGFILRTRN</sequence>
<evidence type="ECO:0000256" key="3">
    <source>
        <dbReference type="SAM" id="Phobius"/>
    </source>
</evidence>
<dbReference type="SUPFAM" id="SSF52129">
    <property type="entry name" value="Caspase-like"/>
    <property type="match status" value="1"/>
</dbReference>
<gene>
    <name evidence="6" type="ORF">ACFL27_02855</name>
</gene>
<dbReference type="Proteomes" id="UP001594351">
    <property type="component" value="Unassembled WGS sequence"/>
</dbReference>
<keyword evidence="3" id="KW-0472">Membrane</keyword>
<dbReference type="Pfam" id="PF01364">
    <property type="entry name" value="Peptidase_C25"/>
    <property type="match status" value="1"/>
</dbReference>
<dbReference type="InterPro" id="IPR038490">
    <property type="entry name" value="Gingipain_propep_sf"/>
</dbReference>
<keyword evidence="1" id="KW-0732">Signal</keyword>
<accession>A0ABV6YSJ5</accession>
<evidence type="ECO:0000313" key="6">
    <source>
        <dbReference type="EMBL" id="MFC1849126.1"/>
    </source>
</evidence>
<dbReference type="Gene3D" id="3.40.50.1460">
    <property type="match status" value="1"/>
</dbReference>
<keyword evidence="3" id="KW-0812">Transmembrane</keyword>
<evidence type="ECO:0000256" key="2">
    <source>
        <dbReference type="SAM" id="MobiDB-lite"/>
    </source>
</evidence>
<keyword evidence="7" id="KW-1185">Reference proteome</keyword>
<reference evidence="6 7" key="1">
    <citation type="submission" date="2024-09" db="EMBL/GenBank/DDBJ databases">
        <title>Laminarin stimulates single cell rates of sulfate reduction while oxygen inhibits transcriptomic activity in coastal marine sediment.</title>
        <authorList>
            <person name="Lindsay M."/>
            <person name="Orcutt B."/>
            <person name="Emerson D."/>
            <person name="Stepanauskas R."/>
            <person name="D'Angelo T."/>
        </authorList>
    </citation>
    <scope>NUCLEOTIDE SEQUENCE [LARGE SCALE GENOMIC DNA]</scope>
    <source>
        <strain evidence="6">SAG AM-311-K15</strain>
    </source>
</reference>
<comment type="caution">
    <text evidence="6">The sequence shown here is derived from an EMBL/GenBank/DDBJ whole genome shotgun (WGS) entry which is preliminary data.</text>
</comment>
<feature type="domain" description="Gingipain" evidence="4">
    <location>
        <begin position="612"/>
        <end position="963"/>
    </location>
</feature>
<organism evidence="6 7">
    <name type="scientific">candidate division CSSED10-310 bacterium</name>
    <dbReference type="NCBI Taxonomy" id="2855610"/>
    <lineage>
        <taxon>Bacteria</taxon>
        <taxon>Bacteria division CSSED10-310</taxon>
    </lineage>
</organism>
<protein>
    <submittedName>
        <fullName evidence="6">C25 family cysteine peptidase</fullName>
    </submittedName>
</protein>
<dbReference type="InterPro" id="IPR029031">
    <property type="entry name" value="Gingipain_N_sf"/>
</dbReference>
<dbReference type="CDD" id="cd02258">
    <property type="entry name" value="Peptidase_C25_N"/>
    <property type="match status" value="1"/>
</dbReference>
<dbReference type="InterPro" id="IPR012600">
    <property type="entry name" value="Propeptide_C25"/>
</dbReference>
<feature type="domain" description="Gingipain propeptide" evidence="5">
    <location>
        <begin position="39"/>
        <end position="216"/>
    </location>
</feature>
<dbReference type="InterPro" id="IPR001769">
    <property type="entry name" value="Gingipain"/>
</dbReference>
<name>A0ABV6YSJ5_UNCC1</name>
<feature type="compositionally biased region" description="Low complexity" evidence="2">
    <location>
        <begin position="353"/>
        <end position="362"/>
    </location>
</feature>
<evidence type="ECO:0000259" key="5">
    <source>
        <dbReference type="Pfam" id="PF08126"/>
    </source>
</evidence>
<dbReference type="Gene3D" id="2.60.40.3800">
    <property type="match status" value="1"/>
</dbReference>
<keyword evidence="3" id="KW-1133">Transmembrane helix</keyword>
<dbReference type="Gene3D" id="3.40.50.10390">
    <property type="entry name" value="Gingipain r, domain 1"/>
    <property type="match status" value="1"/>
</dbReference>
<dbReference type="EMBL" id="JBHPBY010000022">
    <property type="protein sequence ID" value="MFC1849126.1"/>
    <property type="molecule type" value="Genomic_DNA"/>
</dbReference>
<feature type="transmembrane region" description="Helical" evidence="3">
    <location>
        <begin position="969"/>
        <end position="991"/>
    </location>
</feature>
<dbReference type="Pfam" id="PF08126">
    <property type="entry name" value="Propeptide_C25"/>
    <property type="match status" value="1"/>
</dbReference>